<evidence type="ECO:0000313" key="16">
    <source>
        <dbReference type="EMBL" id="KAJ8944733.1"/>
    </source>
</evidence>
<evidence type="ECO:0000313" key="17">
    <source>
        <dbReference type="Proteomes" id="UP001162156"/>
    </source>
</evidence>
<dbReference type="Gene3D" id="2.30.30.140">
    <property type="match status" value="1"/>
</dbReference>
<keyword evidence="8" id="KW-0067">ATP-binding</keyword>
<evidence type="ECO:0000256" key="6">
    <source>
        <dbReference type="ARBA" id="ARBA00022801"/>
    </source>
</evidence>
<dbReference type="Proteomes" id="UP001162156">
    <property type="component" value="Unassembled WGS sequence"/>
</dbReference>
<dbReference type="Pfam" id="PF00567">
    <property type="entry name" value="TUDOR"/>
    <property type="match status" value="1"/>
</dbReference>
<dbReference type="SUPFAM" id="SSF52540">
    <property type="entry name" value="P-loop containing nucleoside triphosphate hydrolases"/>
    <property type="match status" value="1"/>
</dbReference>
<evidence type="ECO:0000256" key="8">
    <source>
        <dbReference type="ARBA" id="ARBA00022840"/>
    </source>
</evidence>
<keyword evidence="17" id="KW-1185">Reference proteome</keyword>
<feature type="region of interest" description="Disordered" evidence="13">
    <location>
        <begin position="1"/>
        <end position="23"/>
    </location>
</feature>
<evidence type="ECO:0000256" key="10">
    <source>
        <dbReference type="ARBA" id="ARBA00023158"/>
    </source>
</evidence>
<keyword evidence="6" id="KW-0378">Hydrolase</keyword>
<dbReference type="PANTHER" id="PTHR22655:SF2">
    <property type="entry name" value="ATP-DEPENDENT RNA HELICASE TDRD12-RELATED"/>
    <property type="match status" value="1"/>
</dbReference>
<dbReference type="Gene3D" id="3.40.50.300">
    <property type="entry name" value="P-loop containing nucleotide triphosphate hydrolases"/>
    <property type="match status" value="1"/>
</dbReference>
<dbReference type="GO" id="GO:0051321">
    <property type="term" value="P:meiotic cell cycle"/>
    <property type="evidence" value="ECO:0007669"/>
    <property type="project" value="UniProtKB-KW"/>
</dbReference>
<protein>
    <recommendedName>
        <fullName evidence="1">RNA helicase</fullName>
        <ecNumber evidence="1">3.6.4.13</ecNumber>
    </recommendedName>
</protein>
<dbReference type="GO" id="GO:0003676">
    <property type="term" value="F:nucleic acid binding"/>
    <property type="evidence" value="ECO:0007669"/>
    <property type="project" value="InterPro"/>
</dbReference>
<name>A0AAV8Y2D8_9CUCU</name>
<dbReference type="EMBL" id="JANEYF010002573">
    <property type="protein sequence ID" value="KAJ8944733.1"/>
    <property type="molecule type" value="Genomic_DNA"/>
</dbReference>
<dbReference type="InterPro" id="IPR007052">
    <property type="entry name" value="CS_dom"/>
</dbReference>
<dbReference type="GO" id="GO:0007283">
    <property type="term" value="P:spermatogenesis"/>
    <property type="evidence" value="ECO:0007669"/>
    <property type="project" value="UniProtKB-KW"/>
</dbReference>
<keyword evidence="5" id="KW-0221">Differentiation</keyword>
<dbReference type="InterPro" id="IPR011545">
    <property type="entry name" value="DEAD/DEAH_box_helicase_dom"/>
</dbReference>
<evidence type="ECO:0000259" key="14">
    <source>
        <dbReference type="PROSITE" id="PS50304"/>
    </source>
</evidence>
<dbReference type="Pfam" id="PF00270">
    <property type="entry name" value="DEAD"/>
    <property type="match status" value="1"/>
</dbReference>
<dbReference type="AlphaFoldDB" id="A0AAV8Y2D8"/>
<evidence type="ECO:0000256" key="13">
    <source>
        <dbReference type="SAM" id="MobiDB-lite"/>
    </source>
</evidence>
<dbReference type="GO" id="GO:0005737">
    <property type="term" value="C:cytoplasm"/>
    <property type="evidence" value="ECO:0007669"/>
    <property type="project" value="UniProtKB-ARBA"/>
</dbReference>
<dbReference type="Gene3D" id="2.60.40.790">
    <property type="match status" value="1"/>
</dbReference>
<dbReference type="GO" id="GO:0016787">
    <property type="term" value="F:hydrolase activity"/>
    <property type="evidence" value="ECO:0007669"/>
    <property type="project" value="UniProtKB-KW"/>
</dbReference>
<evidence type="ECO:0000256" key="7">
    <source>
        <dbReference type="ARBA" id="ARBA00022806"/>
    </source>
</evidence>
<sequence length="1167" mass="135020">MPNEENSTSEESKADVPQTPPEVTERVGQLKIKPHCSCKQCDHWTNDVDWKNDLNFLDEPNKTKYFSCMTKLQKQAAPKLLVHCEYSPSSVRIVSEANFHPDIHRSLHQLEYRETKRIQIYTWPAILRLQHLCMINGPQTGKTMGYLPGLLTFLLERNERYSSLLQKAGGPIFIILCANSKKCEDIYDLAKILLGRHTKSKVSLITYPLTHVNTSHIDLLVTTPMVLTDLLKSNAINFKRLCHLILEDGDKILKQKSEVMNKIFGLIQCMLHNRVHSKPVQLIVCAEHWNVSIENLMKTLSNTPLICIGNYLEAALYGKMQFSMRFVNSACKEQELKILICTDFLLHSLLTVTSASLLIHYSLPASWTKFVKRFSCLLENCKSPLNSKESKIKCQSVVLCDEECEEHMLKFFSYINVTELKHQLPEKFKTFSVVRFEKLGRKKKAESEVSLCETLKTFGRCTSFQCVRRHIVDKDLDVSKYIPDSGKIKFKIIYIQDVTTYSIQLIEHVDLENKVHKLDDILDVTDDLTGILNISKKKIINPVVGHLYAYYDIDEFDGIFRRCELIELDDECIKIKLIDKGNIISTVKSRLYRLPKDFKDKNKSRKVIDAYLANCIPPYHDENFSAKSFFNLKNLLEKYDYKNVIMTADIHLQLGNALWLKNVFQEVELPDKTIPGFQLTREVLRLKLAEYNGIQLANLYKLCNDASITLPTYEQQQTKLVTEEKQIEPQWAHLNAEEVSEFNHLLYTLQKEIQNALKKPNYPKLQNVNVGTICLAKDTEGVEYSRVIVRNIENDMALCFFVDFGDEVVVNILELKHIYNRFISKLPFQAIQCRLHGIQPILGEWQSDVTDILYEYAMEPNTDIFRSLFIKSCVKEENLILPKQNRYSVLIKDGFGEKRILINNLLIDCGVAAPNSEEISEFEIPEGSFDANENELDEDIETIIDICRKTTEVEENFNSAKPEYTGEDLENGDMELFVFNPLEFFQELLNSRKKLAEASGNRELPKIIAAPPVDYHTPEVLWSQTEKFIKMDIKLPDVVKYNLNLTRGRILNFKTVKNEKTYSLKLMLYEQVEYIQHTSMGPQIRVTLTKAKNIDWPRLMLSKQRARNIRYDVATIDVKEVTRKILEFPKMSDDEKESDNESIDGIMYHVYSDMDSDMDVEMQHESD</sequence>
<accession>A0AAV8Y2D8</accession>
<dbReference type="InterPro" id="IPR035437">
    <property type="entry name" value="SNase_OB-fold_sf"/>
</dbReference>
<dbReference type="PROSITE" id="PS51203">
    <property type="entry name" value="CS"/>
    <property type="match status" value="1"/>
</dbReference>
<dbReference type="InterPro" id="IPR027417">
    <property type="entry name" value="P-loop_NTPase"/>
</dbReference>
<gene>
    <name evidence="16" type="ORF">NQ314_009386</name>
</gene>
<evidence type="ECO:0000259" key="15">
    <source>
        <dbReference type="PROSITE" id="PS51203"/>
    </source>
</evidence>
<feature type="domain" description="CS" evidence="15">
    <location>
        <begin position="1015"/>
        <end position="1100"/>
    </location>
</feature>
<dbReference type="PANTHER" id="PTHR22655">
    <property type="entry name" value="ATP-DEPENDENT RNA HELICASE TDRD12-RELATED"/>
    <property type="match status" value="1"/>
</dbReference>
<reference evidence="16" key="1">
    <citation type="journal article" date="2023" name="Insect Mol. Biol.">
        <title>Genome sequencing provides insights into the evolution of gene families encoding plant cell wall-degrading enzymes in longhorned beetles.</title>
        <authorList>
            <person name="Shin N.R."/>
            <person name="Okamura Y."/>
            <person name="Kirsch R."/>
            <person name="Pauchet Y."/>
        </authorList>
    </citation>
    <scope>NUCLEOTIDE SEQUENCE</scope>
    <source>
        <strain evidence="16">RBIC_L_NR</strain>
    </source>
</reference>
<keyword evidence="10" id="KW-0943">RNA-mediated gene silencing</keyword>
<evidence type="ECO:0000256" key="2">
    <source>
        <dbReference type="ARBA" id="ARBA00022473"/>
    </source>
</evidence>
<evidence type="ECO:0000256" key="4">
    <source>
        <dbReference type="ARBA" id="ARBA00022741"/>
    </source>
</evidence>
<dbReference type="SMART" id="SM00333">
    <property type="entry name" value="TUDOR"/>
    <property type="match status" value="2"/>
</dbReference>
<keyword evidence="7" id="KW-0347">Helicase</keyword>
<evidence type="ECO:0000256" key="3">
    <source>
        <dbReference type="ARBA" id="ARBA00022737"/>
    </source>
</evidence>
<dbReference type="GO" id="GO:0031047">
    <property type="term" value="P:regulatory ncRNA-mediated gene silencing"/>
    <property type="evidence" value="ECO:0007669"/>
    <property type="project" value="UniProtKB-KW"/>
</dbReference>
<dbReference type="InterPro" id="IPR008978">
    <property type="entry name" value="HSP20-like_chaperone"/>
</dbReference>
<dbReference type="SUPFAM" id="SSF49764">
    <property type="entry name" value="HSP20-like chaperones"/>
    <property type="match status" value="1"/>
</dbReference>
<evidence type="ECO:0000256" key="5">
    <source>
        <dbReference type="ARBA" id="ARBA00022782"/>
    </source>
</evidence>
<keyword evidence="2" id="KW-0217">Developmental protein</keyword>
<evidence type="ECO:0000256" key="1">
    <source>
        <dbReference type="ARBA" id="ARBA00012552"/>
    </source>
</evidence>
<evidence type="ECO:0000256" key="9">
    <source>
        <dbReference type="ARBA" id="ARBA00022871"/>
    </source>
</evidence>
<organism evidence="16 17">
    <name type="scientific">Rhamnusium bicolor</name>
    <dbReference type="NCBI Taxonomy" id="1586634"/>
    <lineage>
        <taxon>Eukaryota</taxon>
        <taxon>Metazoa</taxon>
        <taxon>Ecdysozoa</taxon>
        <taxon>Arthropoda</taxon>
        <taxon>Hexapoda</taxon>
        <taxon>Insecta</taxon>
        <taxon>Pterygota</taxon>
        <taxon>Neoptera</taxon>
        <taxon>Endopterygota</taxon>
        <taxon>Coleoptera</taxon>
        <taxon>Polyphaga</taxon>
        <taxon>Cucujiformia</taxon>
        <taxon>Chrysomeloidea</taxon>
        <taxon>Cerambycidae</taxon>
        <taxon>Lepturinae</taxon>
        <taxon>Rhagiini</taxon>
        <taxon>Rhamnusium</taxon>
    </lineage>
</organism>
<dbReference type="PROSITE" id="PS50304">
    <property type="entry name" value="TUDOR"/>
    <property type="match status" value="1"/>
</dbReference>
<comment type="catalytic activity">
    <reaction evidence="12">
        <text>ATP + H2O = ADP + phosphate + H(+)</text>
        <dbReference type="Rhea" id="RHEA:13065"/>
        <dbReference type="ChEBI" id="CHEBI:15377"/>
        <dbReference type="ChEBI" id="CHEBI:15378"/>
        <dbReference type="ChEBI" id="CHEBI:30616"/>
        <dbReference type="ChEBI" id="CHEBI:43474"/>
        <dbReference type="ChEBI" id="CHEBI:456216"/>
        <dbReference type="EC" id="3.6.4.13"/>
    </reaction>
</comment>
<comment type="caution">
    <text evidence="16">The sequence shown here is derived from an EMBL/GenBank/DDBJ whole genome shotgun (WGS) entry which is preliminary data.</text>
</comment>
<keyword evidence="11" id="KW-0469">Meiosis</keyword>
<evidence type="ECO:0000256" key="12">
    <source>
        <dbReference type="ARBA" id="ARBA00047984"/>
    </source>
</evidence>
<keyword evidence="4" id="KW-0547">Nucleotide-binding</keyword>
<proteinExistence type="predicted"/>
<dbReference type="GO" id="GO:0005524">
    <property type="term" value="F:ATP binding"/>
    <property type="evidence" value="ECO:0007669"/>
    <property type="project" value="UniProtKB-KW"/>
</dbReference>
<dbReference type="GO" id="GO:0042078">
    <property type="term" value="P:germ-line stem cell division"/>
    <property type="evidence" value="ECO:0007669"/>
    <property type="project" value="TreeGrafter"/>
</dbReference>
<dbReference type="GO" id="GO:0003724">
    <property type="term" value="F:RNA helicase activity"/>
    <property type="evidence" value="ECO:0007669"/>
    <property type="project" value="UniProtKB-EC"/>
</dbReference>
<keyword evidence="3" id="KW-0677">Repeat</keyword>
<dbReference type="EC" id="3.6.4.13" evidence="1"/>
<dbReference type="SUPFAM" id="SSF63748">
    <property type="entry name" value="Tudor/PWWP/MBT"/>
    <property type="match status" value="1"/>
</dbReference>
<keyword evidence="9" id="KW-0744">Spermatogenesis</keyword>
<feature type="domain" description="Tudor" evidence="14">
    <location>
        <begin position="767"/>
        <end position="825"/>
    </location>
</feature>
<dbReference type="Gene3D" id="2.40.50.90">
    <property type="match status" value="1"/>
</dbReference>
<dbReference type="InterPro" id="IPR002999">
    <property type="entry name" value="Tudor"/>
</dbReference>
<evidence type="ECO:0000256" key="11">
    <source>
        <dbReference type="ARBA" id="ARBA00023254"/>
    </source>
</evidence>